<dbReference type="OrthoDB" id="1389300at2759"/>
<dbReference type="EMBL" id="JAAIUW010000013">
    <property type="protein sequence ID" value="KAF7804636.1"/>
    <property type="molecule type" value="Genomic_DNA"/>
</dbReference>
<feature type="compositionally biased region" description="Low complexity" evidence="7">
    <location>
        <begin position="322"/>
        <end position="338"/>
    </location>
</feature>
<organism evidence="9 10">
    <name type="scientific">Senna tora</name>
    <dbReference type="NCBI Taxonomy" id="362788"/>
    <lineage>
        <taxon>Eukaryota</taxon>
        <taxon>Viridiplantae</taxon>
        <taxon>Streptophyta</taxon>
        <taxon>Embryophyta</taxon>
        <taxon>Tracheophyta</taxon>
        <taxon>Spermatophyta</taxon>
        <taxon>Magnoliopsida</taxon>
        <taxon>eudicotyledons</taxon>
        <taxon>Gunneridae</taxon>
        <taxon>Pentapetalae</taxon>
        <taxon>rosids</taxon>
        <taxon>fabids</taxon>
        <taxon>Fabales</taxon>
        <taxon>Fabaceae</taxon>
        <taxon>Caesalpinioideae</taxon>
        <taxon>Cassia clade</taxon>
        <taxon>Senna</taxon>
    </lineage>
</organism>
<evidence type="ECO:0000256" key="7">
    <source>
        <dbReference type="SAM" id="MobiDB-lite"/>
    </source>
</evidence>
<evidence type="ECO:0000256" key="6">
    <source>
        <dbReference type="RuleBase" id="RU003681"/>
    </source>
</evidence>
<dbReference type="Gene3D" id="2.60.120.10">
    <property type="entry name" value="Jelly Rolls"/>
    <property type="match status" value="2"/>
</dbReference>
<evidence type="ECO:0000256" key="3">
    <source>
        <dbReference type="ARBA" id="ARBA00022761"/>
    </source>
</evidence>
<dbReference type="PANTHER" id="PTHR31189">
    <property type="entry name" value="OS03G0336100 PROTEIN-RELATED"/>
    <property type="match status" value="1"/>
</dbReference>
<dbReference type="PROSITE" id="PS00305">
    <property type="entry name" value="11S_SEED_STORAGE"/>
    <property type="match status" value="1"/>
</dbReference>
<gene>
    <name evidence="9" type="ORF">G2W53_043747</name>
</gene>
<feature type="region of interest" description="Disordered" evidence="7">
    <location>
        <begin position="322"/>
        <end position="360"/>
    </location>
</feature>
<dbReference type="AlphaFoldDB" id="A0A834W3P6"/>
<dbReference type="InterPro" id="IPR050253">
    <property type="entry name" value="Seed_Storage-Functional"/>
</dbReference>
<keyword evidence="3 6" id="KW-0758">Storage protein</keyword>
<feature type="domain" description="Cupin type-1" evidence="8">
    <location>
        <begin position="93"/>
        <end position="297"/>
    </location>
</feature>
<feature type="domain" description="Cupin type-1" evidence="8">
    <location>
        <begin position="370"/>
        <end position="519"/>
    </location>
</feature>
<feature type="compositionally biased region" description="Acidic residues" evidence="7">
    <location>
        <begin position="339"/>
        <end position="350"/>
    </location>
</feature>
<comment type="function">
    <text evidence="6">This protein found in the seeds of many leguminous and non-leguminous plants is the source of sulfur-containing amino acids in seed meals.</text>
</comment>
<accession>A0A834W3P6</accession>
<comment type="function">
    <text evidence="6">Seed storage protein.</text>
</comment>
<keyword evidence="5 6" id="KW-1015">Disulfide bond</keyword>
<dbReference type="PANTHER" id="PTHR31189:SF77">
    <property type="entry name" value="GLYCININ G3"/>
    <property type="match status" value="1"/>
</dbReference>
<keyword evidence="2" id="KW-0732">Signal</keyword>
<keyword evidence="10" id="KW-1185">Reference proteome</keyword>
<protein>
    <submittedName>
        <fullName evidence="9">Legumin A</fullName>
    </submittedName>
</protein>
<comment type="subunit">
    <text evidence="6">Hexamer; each subunit is composed of an acidic and a basic chain derived from a single precursor and linked by a disulfide bond.</text>
</comment>
<dbReference type="SUPFAM" id="SSF51182">
    <property type="entry name" value="RmlC-like cupins"/>
    <property type="match status" value="1"/>
</dbReference>
<dbReference type="InterPro" id="IPR006045">
    <property type="entry name" value="Cupin_1"/>
</dbReference>
<comment type="similarity">
    <text evidence="1 6">Belongs to the 11S seed storage protein (globulins) family.</text>
</comment>
<dbReference type="InterPro" id="IPR006044">
    <property type="entry name" value="11S_seedstore_pln"/>
</dbReference>
<dbReference type="GO" id="GO:0045735">
    <property type="term" value="F:nutrient reservoir activity"/>
    <property type="evidence" value="ECO:0007669"/>
    <property type="project" value="UniProtKB-KW"/>
</dbReference>
<proteinExistence type="inferred from homology"/>
<dbReference type="CDD" id="cd02243">
    <property type="entry name" value="cupin_11S_legumin_C"/>
    <property type="match status" value="1"/>
</dbReference>
<dbReference type="InterPro" id="IPR014710">
    <property type="entry name" value="RmlC-like_jellyroll"/>
</dbReference>
<dbReference type="GO" id="GO:0000326">
    <property type="term" value="C:protein storage vacuole"/>
    <property type="evidence" value="ECO:0007669"/>
    <property type="project" value="UniProtKB-ARBA"/>
</dbReference>
<dbReference type="Proteomes" id="UP000634136">
    <property type="component" value="Unassembled WGS sequence"/>
</dbReference>
<dbReference type="FunFam" id="2.60.120.10:FF:000124">
    <property type="entry name" value="Glycinin G5"/>
    <property type="match status" value="1"/>
</dbReference>
<evidence type="ECO:0000313" key="10">
    <source>
        <dbReference type="Proteomes" id="UP000634136"/>
    </source>
</evidence>
<dbReference type="InterPro" id="IPR022379">
    <property type="entry name" value="11S_seedstore_CS"/>
</dbReference>
<reference evidence="9" key="1">
    <citation type="submission" date="2020-09" db="EMBL/GenBank/DDBJ databases">
        <title>Genome-Enabled Discovery of Anthraquinone Biosynthesis in Senna tora.</title>
        <authorList>
            <person name="Kang S.-H."/>
            <person name="Pandey R.P."/>
            <person name="Lee C.-M."/>
            <person name="Sim J.-S."/>
            <person name="Jeong J.-T."/>
            <person name="Choi B.-S."/>
            <person name="Jung M."/>
            <person name="Ginzburg D."/>
            <person name="Zhao K."/>
            <person name="Won S.Y."/>
            <person name="Oh T.-J."/>
            <person name="Yu Y."/>
            <person name="Kim N.-H."/>
            <person name="Lee O.R."/>
            <person name="Lee T.-H."/>
            <person name="Bashyal P."/>
            <person name="Kim T.-S."/>
            <person name="Lee W.-H."/>
            <person name="Kawkins C."/>
            <person name="Kim C.-K."/>
            <person name="Kim J.S."/>
            <person name="Ahn B.O."/>
            <person name="Rhee S.Y."/>
            <person name="Sohng J.K."/>
        </authorList>
    </citation>
    <scope>NUCLEOTIDE SEQUENCE</scope>
    <source>
        <tissue evidence="9">Leaf</tissue>
    </source>
</reference>
<dbReference type="FunFam" id="2.60.120.10:FF:000073">
    <property type="entry name" value="Glycinin G1"/>
    <property type="match status" value="1"/>
</dbReference>
<dbReference type="GO" id="GO:0005783">
    <property type="term" value="C:endoplasmic reticulum"/>
    <property type="evidence" value="ECO:0007669"/>
    <property type="project" value="UniProtKB-ARBA"/>
</dbReference>
<name>A0A834W3P6_9FABA</name>
<evidence type="ECO:0000256" key="1">
    <source>
        <dbReference type="ARBA" id="ARBA00007178"/>
    </source>
</evidence>
<comment type="caution">
    <text evidence="9">The sequence shown here is derived from an EMBL/GenBank/DDBJ whole genome shotgun (WGS) entry which is preliminary data.</text>
</comment>
<dbReference type="InterPro" id="IPR011051">
    <property type="entry name" value="RmlC_Cupin_sf"/>
</dbReference>
<keyword evidence="4 6" id="KW-0708">Seed storage protein</keyword>
<evidence type="ECO:0000256" key="2">
    <source>
        <dbReference type="ARBA" id="ARBA00022729"/>
    </source>
</evidence>
<dbReference type="CDD" id="cd02242">
    <property type="entry name" value="cupin_11S_legumin_N"/>
    <property type="match status" value="1"/>
</dbReference>
<evidence type="ECO:0000256" key="4">
    <source>
        <dbReference type="ARBA" id="ARBA00023129"/>
    </source>
</evidence>
<dbReference type="SMART" id="SM00835">
    <property type="entry name" value="Cupin_1"/>
    <property type="match status" value="2"/>
</dbReference>
<dbReference type="PRINTS" id="PR00439">
    <property type="entry name" value="11SGLOBULIN"/>
</dbReference>
<dbReference type="Pfam" id="PF00190">
    <property type="entry name" value="Cupin_1"/>
    <property type="match status" value="2"/>
</dbReference>
<sequence length="539" mass="61189">MHGEECLNLSNPPRCDVSLNHPPVFSIKMITPQVLRFTHSHTHTRSQCQSHLNNPMAKFCMLFLPLCFLLLSSWCLGSQQEFEENECLQMDRLEALEPDHRINSEAGTIETWNPNNTQLKCGGVALSRCTMQPNGLRLPSYSNAPQLIYIVSGNGVFSVIFPGCANTFVEPQQQQRDRRRWSPRDRHQKIQHFKPGDVLAIPTGLSFWMYNNGPNPVVAISLLYTNSHHNQLDQNPRRFYLAGNQEQEFLHYQRQQQQRGQQGEQQEQQQQEGNNMFSGFMSEFLADAFNIDEETARKIQGLDVGRRQGGIIQVRGGLRILAPPSRQSGSQQQEQPQAQEEEEDEGEDERSESGGSNGLEETVCTMRLRHNLGRSKSPDIFVSTAGTIKTVNRLDFPVLAWLKLSAEHGRLRRRAMLVPHYNINSNSIMYVVRGRAMVQVVHCSGNAAFNRVIEAGQILMVPQNFAVAVRAESERFEYVSFKTSDRAMMATLAGRTSILRDMPEEVLAQSYQLRRDQASQLKNSNPNSYLVPPNSQFDD</sequence>
<evidence type="ECO:0000259" key="8">
    <source>
        <dbReference type="SMART" id="SM00835"/>
    </source>
</evidence>
<evidence type="ECO:0000313" key="9">
    <source>
        <dbReference type="EMBL" id="KAF7804636.1"/>
    </source>
</evidence>
<evidence type="ECO:0000256" key="5">
    <source>
        <dbReference type="ARBA" id="ARBA00023157"/>
    </source>
</evidence>